<evidence type="ECO:0008006" key="3">
    <source>
        <dbReference type="Google" id="ProtNLM"/>
    </source>
</evidence>
<protein>
    <recommendedName>
        <fullName evidence="3">Transposase</fullName>
    </recommendedName>
</protein>
<evidence type="ECO:0000313" key="1">
    <source>
        <dbReference type="EMBL" id="GLS22233.1"/>
    </source>
</evidence>
<evidence type="ECO:0000313" key="2">
    <source>
        <dbReference type="Proteomes" id="UP001156882"/>
    </source>
</evidence>
<reference evidence="2" key="1">
    <citation type="journal article" date="2019" name="Int. J. Syst. Evol. Microbiol.">
        <title>The Global Catalogue of Microorganisms (GCM) 10K type strain sequencing project: providing services to taxonomists for standard genome sequencing and annotation.</title>
        <authorList>
            <consortium name="The Broad Institute Genomics Platform"/>
            <consortium name="The Broad Institute Genome Sequencing Center for Infectious Disease"/>
            <person name="Wu L."/>
            <person name="Ma J."/>
        </authorList>
    </citation>
    <scope>NUCLEOTIDE SEQUENCE [LARGE SCALE GENOMIC DNA]</scope>
    <source>
        <strain evidence="2">NBRC 101365</strain>
    </source>
</reference>
<sequence>MVGKTKAHVVDGLASSIDWPAMTWNQVHNRPVIGIEPIAGKGEGRPIAWLQIQYDFQEGTCAFKIVGSQCDVIKHDALAQ</sequence>
<name>A0ABQ6CPH9_9HYPH</name>
<accession>A0ABQ6CPH9</accession>
<proteinExistence type="predicted"/>
<comment type="caution">
    <text evidence="1">The sequence shown here is derived from an EMBL/GenBank/DDBJ whole genome shotgun (WGS) entry which is preliminary data.</text>
</comment>
<organism evidence="1 2">
    <name type="scientific">Labrys miyagiensis</name>
    <dbReference type="NCBI Taxonomy" id="346912"/>
    <lineage>
        <taxon>Bacteria</taxon>
        <taxon>Pseudomonadati</taxon>
        <taxon>Pseudomonadota</taxon>
        <taxon>Alphaproteobacteria</taxon>
        <taxon>Hyphomicrobiales</taxon>
        <taxon>Xanthobacteraceae</taxon>
        <taxon>Labrys</taxon>
    </lineage>
</organism>
<dbReference type="EMBL" id="BSPC01000058">
    <property type="protein sequence ID" value="GLS22233.1"/>
    <property type="molecule type" value="Genomic_DNA"/>
</dbReference>
<keyword evidence="2" id="KW-1185">Reference proteome</keyword>
<gene>
    <name evidence="1" type="ORF">GCM10007874_52500</name>
</gene>
<dbReference type="Proteomes" id="UP001156882">
    <property type="component" value="Unassembled WGS sequence"/>
</dbReference>